<dbReference type="InterPro" id="IPR035994">
    <property type="entry name" value="Nucleoside_phosphorylase_sf"/>
</dbReference>
<dbReference type="PROSITE" id="PS50837">
    <property type="entry name" value="NACHT"/>
    <property type="match status" value="1"/>
</dbReference>
<evidence type="ECO:0000259" key="2">
    <source>
        <dbReference type="PROSITE" id="PS50837"/>
    </source>
</evidence>
<reference evidence="3 4" key="1">
    <citation type="submission" date="2018-02" db="EMBL/GenBank/DDBJ databases">
        <title>Draft genome sequences of Elsinoe sp., causing black scab on jojoba.</title>
        <authorList>
            <person name="Stodart B."/>
            <person name="Jeffress S."/>
            <person name="Ash G."/>
            <person name="Arun Chinnappa K."/>
        </authorList>
    </citation>
    <scope>NUCLEOTIDE SEQUENCE [LARGE SCALE GENOMIC DNA]</scope>
    <source>
        <strain evidence="3 4">Hillstone_2</strain>
    </source>
</reference>
<sequence length="612" mass="69155">MSEQSDEPIDKQIFTIGWICALHTEYTAARAFLEDKRPCDVKDSQDNNEYTLGKVGKHNVVVAVCPDSEYGIATAATVARDLVRSFPNVRLGLMVGIGGGVPSDEHDIRLGDIVVSSRAGGFGAVVQYDMGKKLQDGTFQITGQLDNPPTALRTAIAGLRTKHEEEGNGIQTMVEETLKHMRKVTRRKYQRPADEMDVLYKSDFVPPEGDSNADVVQRPHRDEDDDIPAVHYGPIGSGNSVMKDALTRDRLHESHRILCFEMEAAGLMNHWPCLIVRGICDYADSHKNKHWQGYAALAAAAYAKSLIEQLVRNQIEASDTVSKILELQYESSKMLQRTDESLTNLVRRQQRFDWLQWLEPSDPSINYIAARKKRHARTGDWLFKSNEFQYWLFSKPSFLWINGIAGCGKTVLSSTVLSYLAGSEDGPGWDQILYYYFDFADQRKQSLEHAVRTFVHHLACRSEVNQQLLQAMWRSHGDGYQRPTLETLCALMNTMVQHYEEIWIMIDALDECTTLSESGGGGLLSWLETFVKSHPHVHMLVTSRPEPEIKASIQRWVPDYATISIESAVIAQDINSFVTAEVQHNFGLQRWRSLPHVQEEIEHSLSTRANGM</sequence>
<protein>
    <submittedName>
        <fullName evidence="3">NACHT domain-containing protein 2</fullName>
    </submittedName>
</protein>
<dbReference type="InterPro" id="IPR000845">
    <property type="entry name" value="Nucleoside_phosphorylase_d"/>
</dbReference>
<dbReference type="SUPFAM" id="SSF53167">
    <property type="entry name" value="Purine and uridine phosphorylases"/>
    <property type="match status" value="1"/>
</dbReference>
<dbReference type="Gene3D" id="3.40.50.300">
    <property type="entry name" value="P-loop containing nucleotide triphosphate hydrolases"/>
    <property type="match status" value="1"/>
</dbReference>
<dbReference type="Gene3D" id="3.40.50.1580">
    <property type="entry name" value="Nucleoside phosphorylase domain"/>
    <property type="match status" value="1"/>
</dbReference>
<dbReference type="Pfam" id="PF24883">
    <property type="entry name" value="NPHP3_N"/>
    <property type="match status" value="1"/>
</dbReference>
<dbReference type="Proteomes" id="UP000308133">
    <property type="component" value="Unassembled WGS sequence"/>
</dbReference>
<evidence type="ECO:0000313" key="3">
    <source>
        <dbReference type="EMBL" id="TKX24772.1"/>
    </source>
</evidence>
<dbReference type="PANTHER" id="PTHR46082:SF11">
    <property type="entry name" value="AAA+ ATPASE DOMAIN-CONTAINING PROTEIN-RELATED"/>
    <property type="match status" value="1"/>
</dbReference>
<dbReference type="AlphaFoldDB" id="A0A4V6DUR8"/>
<keyword evidence="1" id="KW-0677">Repeat</keyword>
<dbReference type="SUPFAM" id="SSF52540">
    <property type="entry name" value="P-loop containing nucleoside triphosphate hydrolases"/>
    <property type="match status" value="1"/>
</dbReference>
<proteinExistence type="predicted"/>
<accession>A0A4V6DUR8</accession>
<dbReference type="InterPro" id="IPR056884">
    <property type="entry name" value="NPHP3-like_N"/>
</dbReference>
<evidence type="ECO:0000313" key="4">
    <source>
        <dbReference type="Proteomes" id="UP000308133"/>
    </source>
</evidence>
<dbReference type="InterPro" id="IPR053137">
    <property type="entry name" value="NLR-like"/>
</dbReference>
<dbReference type="PANTHER" id="PTHR46082">
    <property type="entry name" value="ATP/GTP-BINDING PROTEIN-RELATED"/>
    <property type="match status" value="1"/>
</dbReference>
<feature type="domain" description="NACHT" evidence="2">
    <location>
        <begin position="397"/>
        <end position="545"/>
    </location>
</feature>
<comment type="caution">
    <text evidence="3">The sequence shown here is derived from an EMBL/GenBank/DDBJ whole genome shotgun (WGS) entry which is preliminary data.</text>
</comment>
<organism evidence="3 4">
    <name type="scientific">Elsinoe australis</name>
    <dbReference type="NCBI Taxonomy" id="40998"/>
    <lineage>
        <taxon>Eukaryota</taxon>
        <taxon>Fungi</taxon>
        <taxon>Dikarya</taxon>
        <taxon>Ascomycota</taxon>
        <taxon>Pezizomycotina</taxon>
        <taxon>Dothideomycetes</taxon>
        <taxon>Dothideomycetidae</taxon>
        <taxon>Myriangiales</taxon>
        <taxon>Elsinoaceae</taxon>
        <taxon>Elsinoe</taxon>
    </lineage>
</organism>
<name>A0A4V6DUR8_9PEZI</name>
<dbReference type="InterPro" id="IPR007111">
    <property type="entry name" value="NACHT_NTPase"/>
</dbReference>
<dbReference type="EMBL" id="PTQR01000038">
    <property type="protein sequence ID" value="TKX24772.1"/>
    <property type="molecule type" value="Genomic_DNA"/>
</dbReference>
<dbReference type="Pfam" id="PF01048">
    <property type="entry name" value="PNP_UDP_1"/>
    <property type="match status" value="1"/>
</dbReference>
<evidence type="ECO:0000256" key="1">
    <source>
        <dbReference type="ARBA" id="ARBA00022737"/>
    </source>
</evidence>
<dbReference type="GO" id="GO:0009116">
    <property type="term" value="P:nucleoside metabolic process"/>
    <property type="evidence" value="ECO:0007669"/>
    <property type="project" value="InterPro"/>
</dbReference>
<dbReference type="GO" id="GO:0003824">
    <property type="term" value="F:catalytic activity"/>
    <property type="evidence" value="ECO:0007669"/>
    <property type="project" value="InterPro"/>
</dbReference>
<dbReference type="InterPro" id="IPR027417">
    <property type="entry name" value="P-loop_NTPase"/>
</dbReference>
<gene>
    <name evidence="3" type="ORF">C1H76_2947</name>
</gene>